<name>A0A1Q3FZZ4_CULTA</name>
<accession>A0A1Q3FZZ4</accession>
<dbReference type="EMBL" id="GFDL01001908">
    <property type="protein sequence ID" value="JAV33137.1"/>
    <property type="molecule type" value="Transcribed_RNA"/>
</dbReference>
<sequence length="226" mass="25663">MNFNDLENFTDLMLTLLEEDLEPSFRAQSAVVNEWDAKVHQNCDVINLLPWQLEVALREQSELETLVRTVDLVQNELAQSISVLERCPQETTLLPVSSSSPSAGSSNSTQRNCCRNVFAERNNFYRALMEVAHRMDGSIARDWQPSVDRLRSELDDFRRSCEKHYHPIVAVMAAHTEILTGLESQLDAIERRLASNGEQIRKLGPASTDDGGKSWRELFTKLLGMK</sequence>
<dbReference type="InterPro" id="IPR007758">
    <property type="entry name" value="Nucleoporin_NSP1_C"/>
</dbReference>
<feature type="domain" description="Nucleoporin NSP1-like C-terminal" evidence="1">
    <location>
        <begin position="21"/>
        <end position="86"/>
    </location>
</feature>
<protein>
    <recommendedName>
        <fullName evidence="1">Nucleoporin NSP1-like C-terminal domain-containing protein</fullName>
    </recommendedName>
</protein>
<evidence type="ECO:0000259" key="1">
    <source>
        <dbReference type="Pfam" id="PF05064"/>
    </source>
</evidence>
<proteinExistence type="predicted"/>
<evidence type="ECO:0000313" key="2">
    <source>
        <dbReference type="EMBL" id="JAV33137.1"/>
    </source>
</evidence>
<organism evidence="2">
    <name type="scientific">Culex tarsalis</name>
    <name type="common">Encephalitis mosquito</name>
    <dbReference type="NCBI Taxonomy" id="7177"/>
    <lineage>
        <taxon>Eukaryota</taxon>
        <taxon>Metazoa</taxon>
        <taxon>Ecdysozoa</taxon>
        <taxon>Arthropoda</taxon>
        <taxon>Hexapoda</taxon>
        <taxon>Insecta</taxon>
        <taxon>Pterygota</taxon>
        <taxon>Neoptera</taxon>
        <taxon>Endopterygota</taxon>
        <taxon>Diptera</taxon>
        <taxon>Nematocera</taxon>
        <taxon>Culicoidea</taxon>
        <taxon>Culicidae</taxon>
        <taxon>Culicinae</taxon>
        <taxon>Culicini</taxon>
        <taxon>Culex</taxon>
        <taxon>Culex</taxon>
    </lineage>
</organism>
<reference evidence="2" key="1">
    <citation type="submission" date="2017-01" db="EMBL/GenBank/DDBJ databases">
        <title>A deep insight into the sialotranscriptome of adult male and female Cluex tarsalis mosquitoes.</title>
        <authorList>
            <person name="Ribeiro J.M."/>
            <person name="Moreira F."/>
            <person name="Bernard K.A."/>
            <person name="Calvo E."/>
        </authorList>
    </citation>
    <scope>NUCLEOTIDE SEQUENCE</scope>
    <source>
        <strain evidence="2">Kern County</strain>
        <tissue evidence="2">Salivary glands</tissue>
    </source>
</reference>
<dbReference type="Pfam" id="PF05064">
    <property type="entry name" value="Nsp1_C"/>
    <property type="match status" value="1"/>
</dbReference>
<dbReference type="AlphaFoldDB" id="A0A1Q3FZZ4"/>